<dbReference type="GO" id="GO:0070403">
    <property type="term" value="F:NAD+ binding"/>
    <property type="evidence" value="ECO:0007669"/>
    <property type="project" value="InterPro"/>
</dbReference>
<comment type="subcellular location">
    <subcellularLocation>
        <location evidence="1">Cytoplasm</location>
    </subcellularLocation>
</comment>
<dbReference type="SUPFAM" id="SSF48179">
    <property type="entry name" value="6-phosphogluconate dehydrogenase C-terminal domain-like"/>
    <property type="match status" value="1"/>
</dbReference>
<evidence type="ECO:0000256" key="1">
    <source>
        <dbReference type="ARBA" id="ARBA00004496"/>
    </source>
</evidence>
<feature type="domain" description="3-hydroxyacyl-CoA dehydrogenase C-terminal" evidence="11">
    <location>
        <begin position="190"/>
        <end position="270"/>
    </location>
</feature>
<dbReference type="AlphaFoldDB" id="A0A0E2E4K0"/>
<dbReference type="Proteomes" id="UP000011705">
    <property type="component" value="Chromosome"/>
</dbReference>
<dbReference type="PIRSF" id="PIRSF000105">
    <property type="entry name" value="HCDH"/>
    <property type="match status" value="1"/>
</dbReference>
<proteinExistence type="inferred from homology"/>
<feature type="site" description="Important for catalytic activity" evidence="10">
    <location>
        <position position="143"/>
    </location>
</feature>
<evidence type="ECO:0000256" key="7">
    <source>
        <dbReference type="ARBA" id="ARBA00023027"/>
    </source>
</evidence>
<name>A0A0E2E4K0_TREDN</name>
<keyword evidence="6" id="KW-0560">Oxidoreductase</keyword>
<comment type="subunit">
    <text evidence="3">Homodimer.</text>
</comment>
<dbReference type="GO" id="GO:0050104">
    <property type="term" value="F:L-gulonate 3-dehydrogenase activity"/>
    <property type="evidence" value="ECO:0007669"/>
    <property type="project" value="UniProtKB-EC"/>
</dbReference>
<comment type="similarity">
    <text evidence="2">Belongs to the 3-hydroxyacyl-CoA dehydrogenase family.</text>
</comment>
<dbReference type="PANTHER" id="PTHR48075">
    <property type="entry name" value="3-HYDROXYACYL-COA DEHYDROGENASE FAMILY PROTEIN"/>
    <property type="match status" value="1"/>
</dbReference>
<keyword evidence="4" id="KW-0963">Cytoplasm</keyword>
<dbReference type="GO" id="GO:0006631">
    <property type="term" value="P:fatty acid metabolic process"/>
    <property type="evidence" value="ECO:0007669"/>
    <property type="project" value="InterPro"/>
</dbReference>
<dbReference type="InterPro" id="IPR022694">
    <property type="entry name" value="3-OHacyl-CoA_DH"/>
</dbReference>
<dbReference type="InterPro" id="IPR013328">
    <property type="entry name" value="6PGD_dom2"/>
</dbReference>
<dbReference type="InterPro" id="IPR006108">
    <property type="entry name" value="3HC_DH_C"/>
</dbReference>
<evidence type="ECO:0000256" key="9">
    <source>
        <dbReference type="ARBA" id="ARBA00042709"/>
    </source>
</evidence>
<evidence type="ECO:0000313" key="13">
    <source>
        <dbReference type="EMBL" id="EMB31643.1"/>
    </source>
</evidence>
<dbReference type="PATRIC" id="fig|999432.5.peg.2101"/>
<evidence type="ECO:0000259" key="11">
    <source>
        <dbReference type="Pfam" id="PF00725"/>
    </source>
</evidence>
<dbReference type="RefSeq" id="WP_002681794.1">
    <property type="nucleotide sequence ID" value="NZ_CM001795.1"/>
</dbReference>
<dbReference type="SUPFAM" id="SSF51735">
    <property type="entry name" value="NAD(P)-binding Rossmann-fold domains"/>
    <property type="match status" value="1"/>
</dbReference>
<dbReference type="Gene3D" id="1.10.1040.10">
    <property type="entry name" value="N-(1-d-carboxylethyl)-l-norvaline Dehydrogenase, domain 2"/>
    <property type="match status" value="1"/>
</dbReference>
<reference evidence="13" key="1">
    <citation type="submission" date="2012-01" db="EMBL/GenBank/DDBJ databases">
        <title>The Genome Sequence of Treponema denticola H-22.</title>
        <authorList>
            <consortium name="The Broad Institute Genome Sequencing Platform"/>
            <person name="Earl A."/>
            <person name="Ward D."/>
            <person name="Feldgarden M."/>
            <person name="Gevers D."/>
            <person name="Blanton J.M."/>
            <person name="Fenno C.J."/>
            <person name="Baranova O.V."/>
            <person name="Mathney J."/>
            <person name="Dewhirst F.E."/>
            <person name="Izard J."/>
            <person name="Young S.K."/>
            <person name="Zeng Q."/>
            <person name="Gargeya S."/>
            <person name="Fitzgerald M."/>
            <person name="Haas B."/>
            <person name="Abouelleil A."/>
            <person name="Alvarado L."/>
            <person name="Arachchi H.M."/>
            <person name="Berlin A."/>
            <person name="Chapman S.B."/>
            <person name="Gearin G."/>
            <person name="Goldberg J."/>
            <person name="Griggs A."/>
            <person name="Gujja S."/>
            <person name="Hansen M."/>
            <person name="Heiman D."/>
            <person name="Howarth C."/>
            <person name="Larimer J."/>
            <person name="Lui A."/>
            <person name="MacDonald P.J.P."/>
            <person name="McCowen C."/>
            <person name="Montmayeur A."/>
            <person name="Murphy C."/>
            <person name="Neiman D."/>
            <person name="Pearson M."/>
            <person name="Priest M."/>
            <person name="Roberts A."/>
            <person name="Saif S."/>
            <person name="Shea T."/>
            <person name="Sisk P."/>
            <person name="Stolte C."/>
            <person name="Sykes S."/>
            <person name="Wortman J."/>
            <person name="Nusbaum C."/>
            <person name="Birren B."/>
        </authorList>
    </citation>
    <scope>NUCLEOTIDE SEQUENCE [LARGE SCALE GENOMIC DNA]</scope>
    <source>
        <strain evidence="13">H-22</strain>
    </source>
</reference>
<evidence type="ECO:0000256" key="4">
    <source>
        <dbReference type="ARBA" id="ARBA00022490"/>
    </source>
</evidence>
<accession>A0A0E2E4K0</accession>
<keyword evidence="5" id="KW-0597">Phosphoprotein</keyword>
<evidence type="ECO:0000256" key="5">
    <source>
        <dbReference type="ARBA" id="ARBA00022553"/>
    </source>
</evidence>
<evidence type="ECO:0000256" key="6">
    <source>
        <dbReference type="ARBA" id="ARBA00023002"/>
    </source>
</evidence>
<protein>
    <recommendedName>
        <fullName evidence="9">L-gulonate 3-dehydrogenase</fullName>
        <ecNumber evidence="8">1.1.1.45</ecNumber>
    </recommendedName>
    <alternativeName>
        <fullName evidence="9">L-gulonate 3-dehydrogenase</fullName>
    </alternativeName>
</protein>
<gene>
    <name evidence="13" type="ORF">HMPREF9726_02023</name>
</gene>
<dbReference type="HOGENOM" id="CLU_009834_2_0_12"/>
<sequence length="309" mass="33472">MIEKGKKIKVAVVGDGTMGHGISEVFAKAGHTVQIIGLNDASLKSALDRIKLSLNEFVAEGLVSASDIDTIVGRISFSTDIQKAEDAAIVIEALPENMDLKTETFGKLEKICPQDTILATASGHSVSEVIAQVKKRDRVIATHFWFPPQLLPLVEVCGAPETSKATIDTTCELLKGIGKKPVVIDKEIDGFIGNRIQFAALREAWALYDSGVATADAIDSIVRYSIGRRYSVTGPIESADVAGLPVMVNFAAYLQPSLSNDKDPPAKLFDLAKVDGKVYNRSKAEIDKLIAARKKELFRWLAADMEETK</sequence>
<dbReference type="GeneID" id="2739166"/>
<dbReference type="PANTHER" id="PTHR48075:SF1">
    <property type="entry name" value="LAMBDA-CRYSTALLIN HOMOLOG"/>
    <property type="match status" value="1"/>
</dbReference>
<dbReference type="GO" id="GO:0005737">
    <property type="term" value="C:cytoplasm"/>
    <property type="evidence" value="ECO:0007669"/>
    <property type="project" value="UniProtKB-SubCell"/>
</dbReference>
<dbReference type="Pfam" id="PF02737">
    <property type="entry name" value="3HCDH_N"/>
    <property type="match status" value="1"/>
</dbReference>
<dbReference type="Gene3D" id="3.40.50.720">
    <property type="entry name" value="NAD(P)-binding Rossmann-like Domain"/>
    <property type="match status" value="1"/>
</dbReference>
<dbReference type="InterPro" id="IPR036291">
    <property type="entry name" value="NAD(P)-bd_dom_sf"/>
</dbReference>
<dbReference type="EC" id="1.1.1.45" evidence="8"/>
<feature type="domain" description="3-hydroxyacyl-CoA dehydrogenase NAD binding" evidence="12">
    <location>
        <begin position="9"/>
        <end position="187"/>
    </location>
</feature>
<dbReference type="Pfam" id="PF00725">
    <property type="entry name" value="3HCDH"/>
    <property type="match status" value="1"/>
</dbReference>
<dbReference type="InterPro" id="IPR008927">
    <property type="entry name" value="6-PGluconate_DH-like_C_sf"/>
</dbReference>
<comment type="caution">
    <text evidence="13">The sequence shown here is derived from an EMBL/GenBank/DDBJ whole genome shotgun (WGS) entry which is preliminary data.</text>
</comment>
<keyword evidence="7" id="KW-0520">NAD</keyword>
<evidence type="ECO:0000256" key="10">
    <source>
        <dbReference type="PIRSR" id="PIRSR000105-1"/>
    </source>
</evidence>
<evidence type="ECO:0000259" key="12">
    <source>
        <dbReference type="Pfam" id="PF02737"/>
    </source>
</evidence>
<organism evidence="13">
    <name type="scientific">Treponema denticola H-22</name>
    <dbReference type="NCBI Taxonomy" id="999432"/>
    <lineage>
        <taxon>Bacteria</taxon>
        <taxon>Pseudomonadati</taxon>
        <taxon>Spirochaetota</taxon>
        <taxon>Spirochaetia</taxon>
        <taxon>Spirochaetales</taxon>
        <taxon>Treponemataceae</taxon>
        <taxon>Treponema</taxon>
    </lineage>
</organism>
<evidence type="ECO:0000256" key="8">
    <source>
        <dbReference type="ARBA" id="ARBA00038962"/>
    </source>
</evidence>
<evidence type="ECO:0000256" key="2">
    <source>
        <dbReference type="ARBA" id="ARBA00009463"/>
    </source>
</evidence>
<evidence type="ECO:0000256" key="3">
    <source>
        <dbReference type="ARBA" id="ARBA00011738"/>
    </source>
</evidence>
<dbReference type="EMBL" id="AGDV01000020">
    <property type="protein sequence ID" value="EMB31643.1"/>
    <property type="molecule type" value="Genomic_DNA"/>
</dbReference>
<dbReference type="InterPro" id="IPR006176">
    <property type="entry name" value="3-OHacyl-CoA_DH_NAD-bd"/>
</dbReference>